<dbReference type="Gene3D" id="1.20.1250.20">
    <property type="entry name" value="MFS general substrate transporter like domains"/>
    <property type="match status" value="1"/>
</dbReference>
<dbReference type="InterPro" id="IPR011701">
    <property type="entry name" value="MFS"/>
</dbReference>
<dbReference type="RefSeq" id="WP_044039100.1">
    <property type="nucleotide sequence ID" value="NZ_HG917868.1"/>
</dbReference>
<feature type="transmembrane region" description="Helical" evidence="7">
    <location>
        <begin position="310"/>
        <end position="333"/>
    </location>
</feature>
<feature type="transmembrane region" description="Helical" evidence="7">
    <location>
        <begin position="392"/>
        <end position="414"/>
    </location>
</feature>
<keyword evidence="3" id="KW-1003">Cell membrane</keyword>
<name>W6RXG5_9CLOT</name>
<dbReference type="eggNOG" id="COG2814">
    <property type="taxonomic scope" value="Bacteria"/>
</dbReference>
<evidence type="ECO:0000256" key="1">
    <source>
        <dbReference type="ARBA" id="ARBA00004651"/>
    </source>
</evidence>
<dbReference type="KEGG" id="clt:CM240_2213"/>
<protein>
    <submittedName>
        <fullName evidence="8">Major facilitator superfamily MFS_1</fullName>
    </submittedName>
</protein>
<dbReference type="Proteomes" id="UP000019426">
    <property type="component" value="Chromosome M2/40_rep1"/>
</dbReference>
<evidence type="ECO:0000256" key="7">
    <source>
        <dbReference type="SAM" id="Phobius"/>
    </source>
</evidence>
<proteinExistence type="predicted"/>
<feature type="transmembrane region" description="Helical" evidence="7">
    <location>
        <begin position="143"/>
        <end position="163"/>
    </location>
</feature>
<dbReference type="HOGENOM" id="CLU_034180_16_0_9"/>
<dbReference type="PANTHER" id="PTHR43266:SF2">
    <property type="entry name" value="MAJOR FACILITATOR SUPERFAMILY (MFS) PROFILE DOMAIN-CONTAINING PROTEIN"/>
    <property type="match status" value="1"/>
</dbReference>
<evidence type="ECO:0000256" key="6">
    <source>
        <dbReference type="ARBA" id="ARBA00023136"/>
    </source>
</evidence>
<evidence type="ECO:0000313" key="8">
    <source>
        <dbReference type="EMBL" id="CDM69356.1"/>
    </source>
</evidence>
<dbReference type="AlphaFoldDB" id="W6RXG5"/>
<evidence type="ECO:0000313" key="9">
    <source>
        <dbReference type="Proteomes" id="UP000019426"/>
    </source>
</evidence>
<feature type="transmembrane region" description="Helical" evidence="7">
    <location>
        <begin position="75"/>
        <end position="97"/>
    </location>
</feature>
<dbReference type="STRING" id="1216932.CM240_2213"/>
<feature type="transmembrane region" description="Helical" evidence="7">
    <location>
        <begin position="257"/>
        <end position="274"/>
    </location>
</feature>
<dbReference type="CDD" id="cd06173">
    <property type="entry name" value="MFS_MefA_like"/>
    <property type="match status" value="1"/>
</dbReference>
<dbReference type="GO" id="GO:0022857">
    <property type="term" value="F:transmembrane transporter activity"/>
    <property type="evidence" value="ECO:0007669"/>
    <property type="project" value="InterPro"/>
</dbReference>
<dbReference type="PATRIC" id="fig|1216932.3.peg.2197"/>
<dbReference type="EMBL" id="HG917868">
    <property type="protein sequence ID" value="CDM69356.1"/>
    <property type="molecule type" value="Genomic_DNA"/>
</dbReference>
<comment type="subcellular location">
    <subcellularLocation>
        <location evidence="1">Cell membrane</location>
        <topology evidence="1">Multi-pass membrane protein</topology>
    </subcellularLocation>
</comment>
<keyword evidence="9" id="KW-1185">Reference proteome</keyword>
<dbReference type="GO" id="GO:0005886">
    <property type="term" value="C:plasma membrane"/>
    <property type="evidence" value="ECO:0007669"/>
    <property type="project" value="UniProtKB-SubCell"/>
</dbReference>
<dbReference type="SUPFAM" id="SSF103473">
    <property type="entry name" value="MFS general substrate transporter"/>
    <property type="match status" value="1"/>
</dbReference>
<evidence type="ECO:0000256" key="2">
    <source>
        <dbReference type="ARBA" id="ARBA00022448"/>
    </source>
</evidence>
<feature type="transmembrane region" description="Helical" evidence="7">
    <location>
        <begin position="354"/>
        <end position="372"/>
    </location>
</feature>
<accession>W6RXG5</accession>
<feature type="transmembrane region" description="Helical" evidence="7">
    <location>
        <begin position="286"/>
        <end position="304"/>
    </location>
</feature>
<dbReference type="InterPro" id="IPR036259">
    <property type="entry name" value="MFS_trans_sf"/>
</dbReference>
<dbReference type="OrthoDB" id="9775268at2"/>
<evidence type="ECO:0000256" key="3">
    <source>
        <dbReference type="ARBA" id="ARBA00022475"/>
    </source>
</evidence>
<feature type="transmembrane region" description="Helical" evidence="7">
    <location>
        <begin position="42"/>
        <end position="63"/>
    </location>
</feature>
<keyword evidence="5 7" id="KW-1133">Transmembrane helix</keyword>
<organism evidence="8 9">
    <name type="scientific">Clostridium bornimense</name>
    <dbReference type="NCBI Taxonomy" id="1216932"/>
    <lineage>
        <taxon>Bacteria</taxon>
        <taxon>Bacillati</taxon>
        <taxon>Bacillota</taxon>
        <taxon>Clostridia</taxon>
        <taxon>Eubacteriales</taxon>
        <taxon>Clostridiaceae</taxon>
        <taxon>Clostridium</taxon>
    </lineage>
</organism>
<keyword evidence="2" id="KW-0813">Transport</keyword>
<reference evidence="8 9" key="1">
    <citation type="submission" date="2013-11" db="EMBL/GenBank/DDBJ databases">
        <title>Complete genome sequence of Clostridum sp. M2/40.</title>
        <authorList>
            <person name="Wibberg D."/>
            <person name="Puehler A."/>
            <person name="Schlueter A."/>
        </authorList>
    </citation>
    <scope>NUCLEOTIDE SEQUENCE [LARGE SCALE GENOMIC DNA]</scope>
    <source>
        <strain evidence="9">M2/40</strain>
    </source>
</reference>
<sequence length="423" mass="46757">MNIKTQLKNFYLLQCGQFVSQLGSKITSYGLILWTYDNSGSVLSIALLTICTLIPSILLSFLAGSISDKWDKKNIMIISDSIAAFFSLIVLILLITNSLKIEYIYIINFILGVVDAFQNPASEVAISLIISKENYIRVSGIRSLSNSCITIFYPILSTTIYAFAGLKLIIFIDLATFIFAVLTLIFLVKIPKRIYNTGDNTNILHQCKIGIKYIVNDKGILSLILFMAFVNLIASIYNCNLQPMILSRNGNNKFQLGIVTATIGIAGVIGSILVTIKKESKKKIPVILNIMMFSFSICNTLLGIGRNYYIWTIAVFLGNVLVPFLTANVEFIMRNKVPLEMQGVVFSARNTLQYISIPIGYLLGGVLADKVFEPNVYKISFLTNIVGSGKGAGIALIYIVIGIIGFLGCCIFKLNNDMRNLDN</sequence>
<dbReference type="Pfam" id="PF07690">
    <property type="entry name" value="MFS_1"/>
    <property type="match status" value="1"/>
</dbReference>
<keyword evidence="4 7" id="KW-0812">Transmembrane</keyword>
<feature type="transmembrane region" description="Helical" evidence="7">
    <location>
        <begin position="169"/>
        <end position="188"/>
    </location>
</feature>
<dbReference type="PANTHER" id="PTHR43266">
    <property type="entry name" value="MACROLIDE-EFFLUX PROTEIN"/>
    <property type="match status" value="1"/>
</dbReference>
<evidence type="ECO:0000256" key="4">
    <source>
        <dbReference type="ARBA" id="ARBA00022692"/>
    </source>
</evidence>
<gene>
    <name evidence="8" type="ORF">CM240_2213</name>
</gene>
<evidence type="ECO:0000256" key="5">
    <source>
        <dbReference type="ARBA" id="ARBA00022989"/>
    </source>
</evidence>
<keyword evidence="6 7" id="KW-0472">Membrane</keyword>
<feature type="transmembrane region" description="Helical" evidence="7">
    <location>
        <begin position="219"/>
        <end position="237"/>
    </location>
</feature>